<proteinExistence type="predicted"/>
<evidence type="ECO:0000313" key="3">
    <source>
        <dbReference type="Proteomes" id="UP000324143"/>
    </source>
</evidence>
<dbReference type="Pfam" id="PF01740">
    <property type="entry name" value="STAS"/>
    <property type="match status" value="1"/>
</dbReference>
<dbReference type="PANTHER" id="PTHR33495:SF2">
    <property type="entry name" value="ANTI-SIGMA FACTOR ANTAGONIST TM_1081-RELATED"/>
    <property type="match status" value="1"/>
</dbReference>
<evidence type="ECO:0000313" key="2">
    <source>
        <dbReference type="EMBL" id="TYB30919.1"/>
    </source>
</evidence>
<gene>
    <name evidence="2" type="ORF">FXF47_06970</name>
</gene>
<dbReference type="AlphaFoldDB" id="A0A5D0MK20"/>
<comment type="caution">
    <text evidence="2">The sequence shown here is derived from an EMBL/GenBank/DDBJ whole genome shotgun (WGS) entry which is preliminary data.</text>
</comment>
<accession>A0A5D0MK20</accession>
<sequence length="171" mass="20125">MSNENFLYFKHNHTYIIKLVGEVRYTMCPDLDKFITLIFGKNTIENIIIDLRETEYLDSTCLGLLAKMANYLLNTRDKKPTIISNKENINHILKGVGFNKVFHIIRRYPNDIDELNEISIDDRDNLDTDMGKMIMDAHEALFELNEKNKETFKDVVEIFRKQYGNHNDCNN</sequence>
<keyword evidence="3" id="KW-1185">Reference proteome</keyword>
<feature type="domain" description="STAS" evidence="1">
    <location>
        <begin position="16"/>
        <end position="118"/>
    </location>
</feature>
<dbReference type="GO" id="GO:0043856">
    <property type="term" value="F:anti-sigma factor antagonist activity"/>
    <property type="evidence" value="ECO:0007669"/>
    <property type="project" value="TreeGrafter"/>
</dbReference>
<name>A0A5D0MK20_9BACT</name>
<dbReference type="InterPro" id="IPR036513">
    <property type="entry name" value="STAS_dom_sf"/>
</dbReference>
<dbReference type="SUPFAM" id="SSF52091">
    <property type="entry name" value="SpoIIaa-like"/>
    <property type="match status" value="1"/>
</dbReference>
<reference evidence="2" key="1">
    <citation type="submission" date="2019-08" db="EMBL/GenBank/DDBJ databases">
        <title>Genomic characterization of a novel candidate phylum (ARYD3) from a high temperature, high salinity tertiary oil reservoir in north central Oklahoma, USA.</title>
        <authorList>
            <person name="Youssef N.H."/>
            <person name="Yadav A."/>
            <person name="Elshahed M.S."/>
        </authorList>
    </citation>
    <scope>NUCLEOTIDE SEQUENCE [LARGE SCALE GENOMIC DNA]</scope>
    <source>
        <strain evidence="2">ARYD3</strain>
    </source>
</reference>
<protein>
    <submittedName>
        <fullName evidence="2">STAS domain-containing protein</fullName>
    </submittedName>
</protein>
<dbReference type="Gene3D" id="3.30.750.24">
    <property type="entry name" value="STAS domain"/>
    <property type="match status" value="1"/>
</dbReference>
<dbReference type="PROSITE" id="PS50801">
    <property type="entry name" value="STAS"/>
    <property type="match status" value="1"/>
</dbReference>
<evidence type="ECO:0000259" key="1">
    <source>
        <dbReference type="PROSITE" id="PS50801"/>
    </source>
</evidence>
<dbReference type="CDD" id="cd07043">
    <property type="entry name" value="STAS_anti-anti-sigma_factors"/>
    <property type="match status" value="1"/>
</dbReference>
<dbReference type="PANTHER" id="PTHR33495">
    <property type="entry name" value="ANTI-SIGMA FACTOR ANTAGONIST TM_1081-RELATED-RELATED"/>
    <property type="match status" value="1"/>
</dbReference>
<dbReference type="Proteomes" id="UP000324143">
    <property type="component" value="Unassembled WGS sequence"/>
</dbReference>
<dbReference type="InterPro" id="IPR002645">
    <property type="entry name" value="STAS_dom"/>
</dbReference>
<dbReference type="EMBL" id="VSIX01000065">
    <property type="protein sequence ID" value="TYB30919.1"/>
    <property type="molecule type" value="Genomic_DNA"/>
</dbReference>
<organism evidence="2 3">
    <name type="scientific">Candidatus Mcinerneyibacterium aminivorans</name>
    <dbReference type="NCBI Taxonomy" id="2703815"/>
    <lineage>
        <taxon>Bacteria</taxon>
        <taxon>Candidatus Macinerneyibacteriota</taxon>
        <taxon>Candidatus Mcinerneyibacteria</taxon>
        <taxon>Candidatus Mcinerneyibacteriales</taxon>
        <taxon>Candidatus Mcinerneyibacteriaceae</taxon>
        <taxon>Candidatus Mcinerneyibacterium</taxon>
    </lineage>
</organism>